<organism evidence="2 3">
    <name type="scientific">Portunus trituberculatus</name>
    <name type="common">Swimming crab</name>
    <name type="synonym">Neptunus trituberculatus</name>
    <dbReference type="NCBI Taxonomy" id="210409"/>
    <lineage>
        <taxon>Eukaryota</taxon>
        <taxon>Metazoa</taxon>
        <taxon>Ecdysozoa</taxon>
        <taxon>Arthropoda</taxon>
        <taxon>Crustacea</taxon>
        <taxon>Multicrustacea</taxon>
        <taxon>Malacostraca</taxon>
        <taxon>Eumalacostraca</taxon>
        <taxon>Eucarida</taxon>
        <taxon>Decapoda</taxon>
        <taxon>Pleocyemata</taxon>
        <taxon>Brachyura</taxon>
        <taxon>Eubrachyura</taxon>
        <taxon>Portunoidea</taxon>
        <taxon>Portunidae</taxon>
        <taxon>Portuninae</taxon>
        <taxon>Portunus</taxon>
    </lineage>
</organism>
<feature type="region of interest" description="Disordered" evidence="1">
    <location>
        <begin position="96"/>
        <end position="115"/>
    </location>
</feature>
<evidence type="ECO:0000313" key="2">
    <source>
        <dbReference type="EMBL" id="MPC95860.1"/>
    </source>
</evidence>
<evidence type="ECO:0000313" key="3">
    <source>
        <dbReference type="Proteomes" id="UP000324222"/>
    </source>
</evidence>
<name>A0A5B7JGG4_PORTR</name>
<dbReference type="Proteomes" id="UP000324222">
    <property type="component" value="Unassembled WGS sequence"/>
</dbReference>
<reference evidence="2 3" key="1">
    <citation type="submission" date="2019-05" db="EMBL/GenBank/DDBJ databases">
        <title>Another draft genome of Portunus trituberculatus and its Hox gene families provides insights of decapod evolution.</title>
        <authorList>
            <person name="Jeong J.-H."/>
            <person name="Song I."/>
            <person name="Kim S."/>
            <person name="Choi T."/>
            <person name="Kim D."/>
            <person name="Ryu S."/>
            <person name="Kim W."/>
        </authorList>
    </citation>
    <scope>NUCLEOTIDE SEQUENCE [LARGE SCALE GENOMIC DNA]</scope>
    <source>
        <tissue evidence="2">Muscle</tissue>
    </source>
</reference>
<dbReference type="AlphaFoldDB" id="A0A5B7JGG4"/>
<gene>
    <name evidence="2" type="ORF">E2C01_091089</name>
</gene>
<comment type="caution">
    <text evidence="2">The sequence shown here is derived from an EMBL/GenBank/DDBJ whole genome shotgun (WGS) entry which is preliminary data.</text>
</comment>
<sequence>MVVVVSDCGMEAMSHHSFPSSFPDKIRELSEPSIITLTVAVTRIPHPRQASPREVKEGRETGRERKKVNCVILGCGEVNVGTRRWANRVTIGKHLGPPLLTSTRPRIASATPVSA</sequence>
<proteinExistence type="predicted"/>
<evidence type="ECO:0000256" key="1">
    <source>
        <dbReference type="SAM" id="MobiDB-lite"/>
    </source>
</evidence>
<dbReference type="EMBL" id="VSRR010103803">
    <property type="protein sequence ID" value="MPC95860.1"/>
    <property type="molecule type" value="Genomic_DNA"/>
</dbReference>
<accession>A0A5B7JGG4</accession>
<keyword evidence="3" id="KW-1185">Reference proteome</keyword>
<protein>
    <submittedName>
        <fullName evidence="2">Uncharacterized protein</fullName>
    </submittedName>
</protein>